<evidence type="ECO:0008006" key="3">
    <source>
        <dbReference type="Google" id="ProtNLM"/>
    </source>
</evidence>
<keyword evidence="2" id="KW-1185">Reference proteome</keyword>
<dbReference type="AlphaFoldDB" id="A0ABD2P6F4"/>
<comment type="caution">
    <text evidence="1">The sequence shown here is derived from an EMBL/GenBank/DDBJ whole genome shotgun (WGS) entry which is preliminary data.</text>
</comment>
<protein>
    <recommendedName>
        <fullName evidence="3">PiggyBac transposable element-derived protein domain-containing protein</fullName>
    </recommendedName>
</protein>
<gene>
    <name evidence="1" type="ORF">HHI36_000854</name>
</gene>
<name>A0ABD2P6F4_9CUCU</name>
<organism evidence="1 2">
    <name type="scientific">Cryptolaemus montrouzieri</name>
    <dbReference type="NCBI Taxonomy" id="559131"/>
    <lineage>
        <taxon>Eukaryota</taxon>
        <taxon>Metazoa</taxon>
        <taxon>Ecdysozoa</taxon>
        <taxon>Arthropoda</taxon>
        <taxon>Hexapoda</taxon>
        <taxon>Insecta</taxon>
        <taxon>Pterygota</taxon>
        <taxon>Neoptera</taxon>
        <taxon>Endopterygota</taxon>
        <taxon>Coleoptera</taxon>
        <taxon>Polyphaga</taxon>
        <taxon>Cucujiformia</taxon>
        <taxon>Coccinelloidea</taxon>
        <taxon>Coccinellidae</taxon>
        <taxon>Scymninae</taxon>
        <taxon>Scymnini</taxon>
        <taxon>Cryptolaemus</taxon>
    </lineage>
</organism>
<accession>A0ABD2P6F4</accession>
<evidence type="ECO:0000313" key="1">
    <source>
        <dbReference type="EMBL" id="KAL3286346.1"/>
    </source>
</evidence>
<reference evidence="1 2" key="1">
    <citation type="journal article" date="2021" name="BMC Biol.">
        <title>Horizontally acquired antibacterial genes associated with adaptive radiation of ladybird beetles.</title>
        <authorList>
            <person name="Li H.S."/>
            <person name="Tang X.F."/>
            <person name="Huang Y.H."/>
            <person name="Xu Z.Y."/>
            <person name="Chen M.L."/>
            <person name="Du X.Y."/>
            <person name="Qiu B.Y."/>
            <person name="Chen P.T."/>
            <person name="Zhang W."/>
            <person name="Slipinski A."/>
            <person name="Escalona H.E."/>
            <person name="Waterhouse R.M."/>
            <person name="Zwick A."/>
            <person name="Pang H."/>
        </authorList>
    </citation>
    <scope>NUCLEOTIDE SEQUENCE [LARGE SCALE GENOMIC DNA]</scope>
    <source>
        <strain evidence="1">SYSU2018</strain>
    </source>
</reference>
<sequence>MVRYLQNPVQFSMTLLQLRVESWQRVFVISQRDWSCLSYFCPIQSFNILLTNQIIITPTSTRRRYELDDAETVQKFESRRIVLLSLTLLMPPTEKLKLQEFWSKDSLIQTPGLGQIMIRPLLDHFASVFKTAFYPFQNIWSISPGIDS</sequence>
<proteinExistence type="predicted"/>
<evidence type="ECO:0000313" key="2">
    <source>
        <dbReference type="Proteomes" id="UP001516400"/>
    </source>
</evidence>
<dbReference type="Proteomes" id="UP001516400">
    <property type="component" value="Unassembled WGS sequence"/>
</dbReference>
<dbReference type="EMBL" id="JABFTP020000185">
    <property type="protein sequence ID" value="KAL3286346.1"/>
    <property type="molecule type" value="Genomic_DNA"/>
</dbReference>